<accession>A0A5C5GDX2</accession>
<feature type="compositionally biased region" description="Basic and acidic residues" evidence="1">
    <location>
        <begin position="115"/>
        <end position="127"/>
    </location>
</feature>
<dbReference type="InterPro" id="IPR010982">
    <property type="entry name" value="Lambda_DNA-bd_dom_sf"/>
</dbReference>
<name>A0A5C5GDX2_9RHOB</name>
<dbReference type="InterPro" id="IPR050400">
    <property type="entry name" value="Bact_Cytoskel_RodZ"/>
</dbReference>
<dbReference type="Gene3D" id="1.10.260.40">
    <property type="entry name" value="lambda repressor-like DNA-binding domains"/>
    <property type="match status" value="1"/>
</dbReference>
<evidence type="ECO:0000256" key="2">
    <source>
        <dbReference type="SAM" id="Phobius"/>
    </source>
</evidence>
<sequence length="453" mass="47493">MGRGPKRDITDMAEKPSGFDDFELRLGDLLRGERATLGKSLLDVQRELKIKAAYIAAIENADPTAFETPGFIAGYVRSYARYLNMDPEWAFNTFCRESGFETAHGMSAAASTVKPSREERKQPKGGDDMFSSPRTPFIPTGDAFLARVEPGAIGSVIVLLALVGGLGYGGWTVLNEVQKVQFAPVEQAPTVMADVDPLAGGGAVASEPETSAAESATMTAGLRPPSTGAYDRLYRPEALDVPVMVARDAPISTLNPQSMGALTAEANIGNVGMPATAMASRAAGDGDIAVDENAVDIALASALGRGARPTDAANGAGDEAELTVPTSGVQVTEEPIPAVQLVAAREAWVRVTAPDGTVIYEATMRHGDTFAVPQTEEPATLRIGESGAVYFAVNGEHYGPVGQRGAVTSNVALSASALTDRYQVADISADADLDDIVRVAENRVPVEIPPETE</sequence>
<dbReference type="GO" id="GO:0003677">
    <property type="term" value="F:DNA binding"/>
    <property type="evidence" value="ECO:0007669"/>
    <property type="project" value="InterPro"/>
</dbReference>
<keyword evidence="2" id="KW-1133">Transmembrane helix</keyword>
<protein>
    <submittedName>
        <fullName evidence="4">DUF4115 domain-containing protein</fullName>
    </submittedName>
</protein>
<dbReference type="AlphaFoldDB" id="A0A5C5GDX2"/>
<feature type="region of interest" description="Disordered" evidence="1">
    <location>
        <begin position="106"/>
        <end position="133"/>
    </location>
</feature>
<evidence type="ECO:0000259" key="3">
    <source>
        <dbReference type="Pfam" id="PF13464"/>
    </source>
</evidence>
<feature type="domain" description="Cytoskeleton protein RodZ-like C-terminal" evidence="3">
    <location>
        <begin position="340"/>
        <end position="409"/>
    </location>
</feature>
<keyword evidence="2" id="KW-0472">Membrane</keyword>
<dbReference type="Pfam" id="PF13464">
    <property type="entry name" value="RodZ_C"/>
    <property type="match status" value="1"/>
</dbReference>
<keyword evidence="5" id="KW-1185">Reference proteome</keyword>
<dbReference type="InterPro" id="IPR025194">
    <property type="entry name" value="RodZ-like_C"/>
</dbReference>
<keyword evidence="2" id="KW-0812">Transmembrane</keyword>
<gene>
    <name evidence="4" type="ORF">FHY64_02350</name>
</gene>
<feature type="compositionally biased region" description="Low complexity" evidence="1">
    <location>
        <begin position="204"/>
        <end position="220"/>
    </location>
</feature>
<evidence type="ECO:0000313" key="5">
    <source>
        <dbReference type="Proteomes" id="UP000314011"/>
    </source>
</evidence>
<dbReference type="Pfam" id="PF13413">
    <property type="entry name" value="HTH_25"/>
    <property type="match status" value="1"/>
</dbReference>
<dbReference type="PANTHER" id="PTHR34475">
    <property type="match status" value="1"/>
</dbReference>
<comment type="caution">
    <text evidence="4">The sequence shown here is derived from an EMBL/GenBank/DDBJ whole genome shotgun (WGS) entry which is preliminary data.</text>
</comment>
<dbReference type="OrthoDB" id="9790252at2"/>
<evidence type="ECO:0000313" key="4">
    <source>
        <dbReference type="EMBL" id="TNY32161.1"/>
    </source>
</evidence>
<dbReference type="Proteomes" id="UP000314011">
    <property type="component" value="Unassembled WGS sequence"/>
</dbReference>
<feature type="transmembrane region" description="Helical" evidence="2">
    <location>
        <begin position="152"/>
        <end position="171"/>
    </location>
</feature>
<dbReference type="PANTHER" id="PTHR34475:SF1">
    <property type="entry name" value="CYTOSKELETON PROTEIN RODZ"/>
    <property type="match status" value="1"/>
</dbReference>
<reference evidence="4 5" key="1">
    <citation type="submission" date="2019-06" db="EMBL/GenBank/DDBJ databases">
        <title>Genome of new Rhodobacteraceae sp. SM1903.</title>
        <authorList>
            <person name="Ren X."/>
        </authorList>
    </citation>
    <scope>NUCLEOTIDE SEQUENCE [LARGE SCALE GENOMIC DNA]</scope>
    <source>
        <strain evidence="4 5">SM1903</strain>
    </source>
</reference>
<evidence type="ECO:0000256" key="1">
    <source>
        <dbReference type="SAM" id="MobiDB-lite"/>
    </source>
</evidence>
<proteinExistence type="predicted"/>
<feature type="region of interest" description="Disordered" evidence="1">
    <location>
        <begin position="202"/>
        <end position="224"/>
    </location>
</feature>
<organism evidence="4 5">
    <name type="scientific">Pelagovum pacificum</name>
    <dbReference type="NCBI Taxonomy" id="2588711"/>
    <lineage>
        <taxon>Bacteria</taxon>
        <taxon>Pseudomonadati</taxon>
        <taxon>Pseudomonadota</taxon>
        <taxon>Alphaproteobacteria</taxon>
        <taxon>Rhodobacterales</taxon>
        <taxon>Paracoccaceae</taxon>
        <taxon>Pelagovum</taxon>
    </lineage>
</organism>
<dbReference type="EMBL" id="VFFF01000001">
    <property type="protein sequence ID" value="TNY32161.1"/>
    <property type="molecule type" value="Genomic_DNA"/>
</dbReference>